<protein>
    <submittedName>
        <fullName evidence="2">Uncharacterized protein</fullName>
    </submittedName>
</protein>
<evidence type="ECO:0000256" key="1">
    <source>
        <dbReference type="SAM" id="MobiDB-lite"/>
    </source>
</evidence>
<proteinExistence type="predicted"/>
<sequence>MHGIITSPPLRPPVLPPIPDHQLRKITTHHTITHHNTLFIKPNTGKLQTHHTQHPPSLTTPMPLYSAPQYYLLQLSFASTRERNAQSPSPMGQGSRVARRGYIG</sequence>
<dbReference type="AlphaFoldDB" id="A0A5B7D7B9"/>
<evidence type="ECO:0000313" key="2">
    <source>
        <dbReference type="EMBL" id="MPC17093.1"/>
    </source>
</evidence>
<name>A0A5B7D7B9_PORTR</name>
<evidence type="ECO:0000313" key="3">
    <source>
        <dbReference type="Proteomes" id="UP000324222"/>
    </source>
</evidence>
<dbReference type="EMBL" id="VSRR010000558">
    <property type="protein sequence ID" value="MPC17093.1"/>
    <property type="molecule type" value="Genomic_DNA"/>
</dbReference>
<gene>
    <name evidence="2" type="ORF">E2C01_009937</name>
</gene>
<keyword evidence="3" id="KW-1185">Reference proteome</keyword>
<dbReference type="Proteomes" id="UP000324222">
    <property type="component" value="Unassembled WGS sequence"/>
</dbReference>
<comment type="caution">
    <text evidence="2">The sequence shown here is derived from an EMBL/GenBank/DDBJ whole genome shotgun (WGS) entry which is preliminary data.</text>
</comment>
<feature type="region of interest" description="Disordered" evidence="1">
    <location>
        <begin position="81"/>
        <end position="104"/>
    </location>
</feature>
<reference evidence="2 3" key="1">
    <citation type="submission" date="2019-05" db="EMBL/GenBank/DDBJ databases">
        <title>Another draft genome of Portunus trituberculatus and its Hox gene families provides insights of decapod evolution.</title>
        <authorList>
            <person name="Jeong J.-H."/>
            <person name="Song I."/>
            <person name="Kim S."/>
            <person name="Choi T."/>
            <person name="Kim D."/>
            <person name="Ryu S."/>
            <person name="Kim W."/>
        </authorList>
    </citation>
    <scope>NUCLEOTIDE SEQUENCE [LARGE SCALE GENOMIC DNA]</scope>
    <source>
        <tissue evidence="2">Muscle</tissue>
    </source>
</reference>
<accession>A0A5B7D7B9</accession>
<organism evidence="2 3">
    <name type="scientific">Portunus trituberculatus</name>
    <name type="common">Swimming crab</name>
    <name type="synonym">Neptunus trituberculatus</name>
    <dbReference type="NCBI Taxonomy" id="210409"/>
    <lineage>
        <taxon>Eukaryota</taxon>
        <taxon>Metazoa</taxon>
        <taxon>Ecdysozoa</taxon>
        <taxon>Arthropoda</taxon>
        <taxon>Crustacea</taxon>
        <taxon>Multicrustacea</taxon>
        <taxon>Malacostraca</taxon>
        <taxon>Eumalacostraca</taxon>
        <taxon>Eucarida</taxon>
        <taxon>Decapoda</taxon>
        <taxon>Pleocyemata</taxon>
        <taxon>Brachyura</taxon>
        <taxon>Eubrachyura</taxon>
        <taxon>Portunoidea</taxon>
        <taxon>Portunidae</taxon>
        <taxon>Portuninae</taxon>
        <taxon>Portunus</taxon>
    </lineage>
</organism>